<feature type="coiled-coil region" evidence="1">
    <location>
        <begin position="133"/>
        <end position="160"/>
    </location>
</feature>
<protein>
    <recommendedName>
        <fullName evidence="3">DUF1421 domain-containing protein</fullName>
    </recommendedName>
</protein>
<evidence type="ECO:0000256" key="2">
    <source>
        <dbReference type="SAM" id="MobiDB-lite"/>
    </source>
</evidence>
<name>A0A1D1Z328_9ARAE</name>
<feature type="compositionally biased region" description="Low complexity" evidence="2">
    <location>
        <begin position="427"/>
        <end position="447"/>
    </location>
</feature>
<dbReference type="EMBL" id="GDJX01006628">
    <property type="protein sequence ID" value="JAT61308.1"/>
    <property type="molecule type" value="Transcribed_RNA"/>
</dbReference>
<feature type="region of interest" description="Disordered" evidence="2">
    <location>
        <begin position="208"/>
        <end position="489"/>
    </location>
</feature>
<feature type="region of interest" description="Disordered" evidence="2">
    <location>
        <begin position="28"/>
        <end position="80"/>
    </location>
</feature>
<feature type="compositionally biased region" description="Polar residues" evidence="2">
    <location>
        <begin position="214"/>
        <end position="223"/>
    </location>
</feature>
<feature type="compositionally biased region" description="Polar residues" evidence="2">
    <location>
        <begin position="278"/>
        <end position="293"/>
    </location>
</feature>
<organism evidence="4">
    <name type="scientific">Anthurium amnicola</name>
    <dbReference type="NCBI Taxonomy" id="1678845"/>
    <lineage>
        <taxon>Eukaryota</taxon>
        <taxon>Viridiplantae</taxon>
        <taxon>Streptophyta</taxon>
        <taxon>Embryophyta</taxon>
        <taxon>Tracheophyta</taxon>
        <taxon>Spermatophyta</taxon>
        <taxon>Magnoliopsida</taxon>
        <taxon>Liliopsida</taxon>
        <taxon>Araceae</taxon>
        <taxon>Pothoideae</taxon>
        <taxon>Potheae</taxon>
        <taxon>Anthurium</taxon>
    </lineage>
</organism>
<feature type="compositionally biased region" description="Pro residues" evidence="2">
    <location>
        <begin position="244"/>
        <end position="276"/>
    </location>
</feature>
<feature type="compositionally biased region" description="Low complexity" evidence="2">
    <location>
        <begin position="331"/>
        <end position="348"/>
    </location>
</feature>
<reference evidence="4" key="1">
    <citation type="submission" date="2015-07" db="EMBL/GenBank/DDBJ databases">
        <title>Transcriptome Assembly of Anthurium amnicola.</title>
        <authorList>
            <person name="Suzuki J."/>
        </authorList>
    </citation>
    <scope>NUCLEOTIDE SEQUENCE</scope>
</reference>
<evidence type="ECO:0000259" key="3">
    <source>
        <dbReference type="Pfam" id="PF07223"/>
    </source>
</evidence>
<evidence type="ECO:0000256" key="1">
    <source>
        <dbReference type="SAM" id="Coils"/>
    </source>
</evidence>
<dbReference type="PANTHER" id="PTHR31805">
    <property type="entry name" value="RECEPTOR-LIKE KINASE, PUTATIVE (DUF1421)-RELATED"/>
    <property type="match status" value="1"/>
</dbReference>
<gene>
    <name evidence="4" type="ORF">g.33637</name>
</gene>
<feature type="domain" description="DUF1421" evidence="3">
    <location>
        <begin position="489"/>
        <end position="533"/>
    </location>
</feature>
<dbReference type="Pfam" id="PF07223">
    <property type="entry name" value="DUF1421"/>
    <property type="match status" value="1"/>
</dbReference>
<sequence length="544" mass="58150">MNASQFMDKQIMGLSGAGAHSGDLLGLLNPPEDLHGNGPGGGKRDEILPSYDFQPIRRAGSPPPPPSGLDGGGAWESADSKPALSSLRNYISLEAHESSKVIHEKSRATYDTVSVDEIDCTVKKYADILLHALEGLSSRLSKLEGRTRNLESSMDDLKLSISNSSDSMDGKLRQLENSLREVQTGVEVICDKQEIAEAQMQLVKLRASKEDQPPENSNVSSDSQPPPMPFPLQHLQLPAAPSAVAPPLPIQIPPPPAPPAPNAPLPPPPQQNPPPVQFSQVPQHQVSSISSTPPREPFFSLPGPPPAEVPHQHYQPPSQLTQHLPPPPSYQPASQLAQYLQPPQQLVATPQLQPSVPHHPEVSSPYMRPPQTYPPSIHQPSQVQTVPPSLQIYGSTTNIYEPSTNRPASGQQPFPTGYGPPSGPSFSDSYPYGGSLSPYSSAREPSPFSSPPAPSSGSSYPHLPTAQILPKAPPTGSGSGGSTGNRVPIDDVVDRVTTMGFSRDLVKATVRKLTENGQPVDLNIVLDKLMNGGGGQRRKDSFGR</sequence>
<dbReference type="AlphaFoldDB" id="A0A1D1Z328"/>
<proteinExistence type="predicted"/>
<feature type="compositionally biased region" description="Polar residues" evidence="2">
    <location>
        <begin position="378"/>
        <end position="414"/>
    </location>
</feature>
<accession>A0A1D1Z328</accession>
<dbReference type="PANTHER" id="PTHR31805:SF14">
    <property type="entry name" value="RECEPTOR-LIKE KINASE, PUTATIVE (DUF1421)-RELATED"/>
    <property type="match status" value="1"/>
</dbReference>
<keyword evidence="1" id="KW-0175">Coiled coil</keyword>
<dbReference type="InterPro" id="IPR010820">
    <property type="entry name" value="DUF1421"/>
</dbReference>
<evidence type="ECO:0000313" key="4">
    <source>
        <dbReference type="EMBL" id="JAT61308.1"/>
    </source>
</evidence>